<dbReference type="Pfam" id="PF00005">
    <property type="entry name" value="ABC_tran"/>
    <property type="match status" value="1"/>
</dbReference>
<keyword evidence="6" id="KW-0472">Membrane</keyword>
<dbReference type="InterPro" id="IPR050166">
    <property type="entry name" value="ABC_transporter_ATP-bind"/>
</dbReference>
<dbReference type="PANTHER" id="PTHR42788">
    <property type="entry name" value="TAURINE IMPORT ATP-BINDING PROTEIN-RELATED"/>
    <property type="match status" value="1"/>
</dbReference>
<evidence type="ECO:0000256" key="5">
    <source>
        <dbReference type="ARBA" id="ARBA00022840"/>
    </source>
</evidence>
<dbReference type="GO" id="GO:0005886">
    <property type="term" value="C:plasma membrane"/>
    <property type="evidence" value="ECO:0007669"/>
    <property type="project" value="UniProtKB-SubCell"/>
</dbReference>
<dbReference type="PROSITE" id="PS00211">
    <property type="entry name" value="ABC_TRANSPORTER_1"/>
    <property type="match status" value="1"/>
</dbReference>
<protein>
    <submittedName>
        <fullName evidence="8">ABC transporter ATP-binding protein</fullName>
    </submittedName>
</protein>
<evidence type="ECO:0000313" key="9">
    <source>
        <dbReference type="Proteomes" id="UP000033103"/>
    </source>
</evidence>
<gene>
    <name evidence="8" type="ORF">VC03_00210</name>
</gene>
<dbReference type="SUPFAM" id="SSF52540">
    <property type="entry name" value="P-loop containing nucleoside triphosphate hydrolases"/>
    <property type="match status" value="1"/>
</dbReference>
<dbReference type="KEGG" id="sns:VC03_00210"/>
<evidence type="ECO:0000313" key="8">
    <source>
        <dbReference type="EMBL" id="AKC95022.1"/>
    </source>
</evidence>
<dbReference type="EMBL" id="CP011280">
    <property type="protein sequence ID" value="AKC95022.1"/>
    <property type="molecule type" value="Genomic_DNA"/>
</dbReference>
<evidence type="ECO:0000256" key="4">
    <source>
        <dbReference type="ARBA" id="ARBA00022741"/>
    </source>
</evidence>
<dbReference type="RefSeq" id="WP_046328128.1">
    <property type="nucleotide sequence ID" value="NZ_CAUPIC010000009.1"/>
</dbReference>
<feature type="domain" description="ABC transporter" evidence="7">
    <location>
        <begin position="2"/>
        <end position="249"/>
    </location>
</feature>
<dbReference type="PANTHER" id="PTHR42788:SF7">
    <property type="entry name" value="NITRATE ABC TRANSPORTER ATP-BINDING PROTEIN"/>
    <property type="match status" value="1"/>
</dbReference>
<dbReference type="PATRIC" id="fig|1069640.6.peg.33"/>
<keyword evidence="4" id="KW-0547">Nucleotide-binding</keyword>
<evidence type="ECO:0000256" key="3">
    <source>
        <dbReference type="ARBA" id="ARBA00022475"/>
    </source>
</evidence>
<dbReference type="HOGENOM" id="CLU_000604_1_22_0"/>
<dbReference type="InterPro" id="IPR003593">
    <property type="entry name" value="AAA+_ATPase"/>
</dbReference>
<dbReference type="InterPro" id="IPR027417">
    <property type="entry name" value="P-loop_NTPase"/>
</dbReference>
<dbReference type="SMART" id="SM00382">
    <property type="entry name" value="AAA"/>
    <property type="match status" value="1"/>
</dbReference>
<evidence type="ECO:0000259" key="7">
    <source>
        <dbReference type="PROSITE" id="PS50893"/>
    </source>
</evidence>
<sequence length="264" mass="29673">MLELKNINKTFYTELGHSKTVFDNLSLVANKGEFITIIGSNGAGKSTLLNIINGNVEVDSGSIELNGVDITNLKPHKRAKWISQVYQDPTLGTSPSMVVLENLSMAMNKGKPFNLHFGLDIKHIDYFNEQLKDLGLGLEKQLYTRVGSLSGGQRQCLSLLMATLKKPDILLLDEHTAALDPQTSQIILEKTKEIIEKNNLIAFMITHNMQDAIKYGNRLIMFHKGKIIFDIKGEEKENLTVEKLLNLFKQKELKLSDLSDKDLF</sequence>
<accession>A0A0E3ZAQ9</accession>
<name>A0A0E3ZAQ9_9FUSO</name>
<dbReference type="Gene3D" id="3.40.50.300">
    <property type="entry name" value="P-loop containing nucleotide triphosphate hydrolases"/>
    <property type="match status" value="1"/>
</dbReference>
<keyword evidence="9" id="KW-1185">Reference proteome</keyword>
<dbReference type="Proteomes" id="UP000033103">
    <property type="component" value="Chromosome"/>
</dbReference>
<evidence type="ECO:0000256" key="1">
    <source>
        <dbReference type="ARBA" id="ARBA00004202"/>
    </source>
</evidence>
<reference evidence="8 9" key="1">
    <citation type="journal article" date="2012" name="BMC Genomics">
        <title>Genomic sequence analysis and characterization of Sneathia amnii sp. nov.</title>
        <authorList>
            <consortium name="Vaginal Microbiome Consortium (additional members)"/>
            <person name="Harwich M.D.Jr."/>
            <person name="Serrano M.G."/>
            <person name="Fettweis J.M."/>
            <person name="Alves J.M."/>
            <person name="Reimers M.A."/>
            <person name="Buck G.A."/>
            <person name="Jefferson K.K."/>
        </authorList>
    </citation>
    <scope>NUCLEOTIDE SEQUENCE [LARGE SCALE GENOMIC DNA]</scope>
    <source>
        <strain evidence="8 9">SN35</strain>
    </source>
</reference>
<proteinExistence type="predicted"/>
<evidence type="ECO:0000256" key="6">
    <source>
        <dbReference type="ARBA" id="ARBA00023136"/>
    </source>
</evidence>
<dbReference type="OrthoDB" id="9776369at2"/>
<dbReference type="GO" id="GO:0016887">
    <property type="term" value="F:ATP hydrolysis activity"/>
    <property type="evidence" value="ECO:0007669"/>
    <property type="project" value="InterPro"/>
</dbReference>
<keyword evidence="3" id="KW-1003">Cell membrane</keyword>
<organism evidence="8 9">
    <name type="scientific">Sneathia vaginalis</name>
    <dbReference type="NCBI Taxonomy" id="187101"/>
    <lineage>
        <taxon>Bacteria</taxon>
        <taxon>Fusobacteriati</taxon>
        <taxon>Fusobacteriota</taxon>
        <taxon>Fusobacteriia</taxon>
        <taxon>Fusobacteriales</taxon>
        <taxon>Leptotrichiaceae</taxon>
        <taxon>Sneathia</taxon>
    </lineage>
</organism>
<dbReference type="InterPro" id="IPR003439">
    <property type="entry name" value="ABC_transporter-like_ATP-bd"/>
</dbReference>
<keyword evidence="5 8" id="KW-0067">ATP-binding</keyword>
<keyword evidence="2" id="KW-0813">Transport</keyword>
<dbReference type="PROSITE" id="PS50893">
    <property type="entry name" value="ABC_TRANSPORTER_2"/>
    <property type="match status" value="1"/>
</dbReference>
<dbReference type="STRING" id="187101.VC03_00210"/>
<dbReference type="GO" id="GO:0005524">
    <property type="term" value="F:ATP binding"/>
    <property type="evidence" value="ECO:0007669"/>
    <property type="project" value="UniProtKB-KW"/>
</dbReference>
<dbReference type="AlphaFoldDB" id="A0A0E3ZAQ9"/>
<dbReference type="InterPro" id="IPR017871">
    <property type="entry name" value="ABC_transporter-like_CS"/>
</dbReference>
<comment type="subcellular location">
    <subcellularLocation>
        <location evidence="1">Cell membrane</location>
        <topology evidence="1">Peripheral membrane protein</topology>
    </subcellularLocation>
</comment>
<evidence type="ECO:0000256" key="2">
    <source>
        <dbReference type="ARBA" id="ARBA00022448"/>
    </source>
</evidence>